<dbReference type="GO" id="GO:0003677">
    <property type="term" value="F:DNA binding"/>
    <property type="evidence" value="ECO:0007669"/>
    <property type="project" value="UniProtKB-KW"/>
</dbReference>
<keyword evidence="5" id="KW-0539">Nucleus</keyword>
<evidence type="ECO:0000256" key="1">
    <source>
        <dbReference type="ARBA" id="ARBA00004123"/>
    </source>
</evidence>
<evidence type="ECO:0000256" key="2">
    <source>
        <dbReference type="ARBA" id="ARBA00023015"/>
    </source>
</evidence>
<reference evidence="9" key="2">
    <citation type="submission" date="2025-08" db="UniProtKB">
        <authorList>
            <consortium name="RefSeq"/>
        </authorList>
    </citation>
    <scope>IDENTIFICATION</scope>
    <source>
        <tissue evidence="9">Etiolated seedlings</tissue>
    </source>
</reference>
<protein>
    <submittedName>
        <fullName evidence="9">Methyl-CpG-binding domain-containing protein 11 isoform X1</fullName>
    </submittedName>
</protein>
<dbReference type="PANTHER" id="PTHR33729:SF6">
    <property type="entry name" value="METHYL-CPG-BINDING DOMAIN-CONTAINING PROTEIN 11"/>
    <property type="match status" value="1"/>
</dbReference>
<keyword evidence="8" id="KW-1185">Reference proteome</keyword>
<feature type="compositionally biased region" description="Basic and acidic residues" evidence="6">
    <location>
        <begin position="173"/>
        <end position="183"/>
    </location>
</feature>
<dbReference type="InterPro" id="IPR001739">
    <property type="entry name" value="Methyl_CpG_DNA-bd"/>
</dbReference>
<reference evidence="8" key="1">
    <citation type="journal article" date="2013" name="Nat. Biotechnol.">
        <title>Draft genome sequence of chickpea (Cicer arietinum) provides a resource for trait improvement.</title>
        <authorList>
            <person name="Varshney R.K."/>
            <person name="Song C."/>
            <person name="Saxena R.K."/>
            <person name="Azam S."/>
            <person name="Yu S."/>
            <person name="Sharpe A.G."/>
            <person name="Cannon S."/>
            <person name="Baek J."/>
            <person name="Rosen B.D."/>
            <person name="Tar'an B."/>
            <person name="Millan T."/>
            <person name="Zhang X."/>
            <person name="Ramsay L.D."/>
            <person name="Iwata A."/>
            <person name="Wang Y."/>
            <person name="Nelson W."/>
            <person name="Farmer A.D."/>
            <person name="Gaur P.M."/>
            <person name="Soderlund C."/>
            <person name="Penmetsa R.V."/>
            <person name="Xu C."/>
            <person name="Bharti A.K."/>
            <person name="He W."/>
            <person name="Winter P."/>
            <person name="Zhao S."/>
            <person name="Hane J.K."/>
            <person name="Carrasquilla-Garcia N."/>
            <person name="Condie J.A."/>
            <person name="Upadhyaya H.D."/>
            <person name="Luo M.C."/>
            <person name="Thudi M."/>
            <person name="Gowda C.L."/>
            <person name="Singh N.P."/>
            <person name="Lichtenzveig J."/>
            <person name="Gali K.K."/>
            <person name="Rubio J."/>
            <person name="Nadarajan N."/>
            <person name="Dolezel J."/>
            <person name="Bansal K.C."/>
            <person name="Xu X."/>
            <person name="Edwards D."/>
            <person name="Zhang G."/>
            <person name="Kahl G."/>
            <person name="Gil J."/>
            <person name="Singh K.B."/>
            <person name="Datta S.K."/>
            <person name="Jackson S.A."/>
            <person name="Wang J."/>
            <person name="Cook D.R."/>
        </authorList>
    </citation>
    <scope>NUCLEOTIDE SEQUENCE [LARGE SCALE GENOMIC DNA]</scope>
    <source>
        <strain evidence="8">cv. CDC Frontier</strain>
    </source>
</reference>
<dbReference type="AlphaFoldDB" id="A0A1S2YMH3"/>
<proteinExistence type="predicted"/>
<feature type="compositionally biased region" description="Basic and acidic residues" evidence="6">
    <location>
        <begin position="80"/>
        <end position="92"/>
    </location>
</feature>
<dbReference type="GeneID" id="101494095"/>
<comment type="subcellular location">
    <subcellularLocation>
        <location evidence="1">Nucleus</location>
    </subcellularLocation>
</comment>
<gene>
    <name evidence="9" type="primary">LOC101494095</name>
</gene>
<dbReference type="STRING" id="3827.A0A1S2YMH3"/>
<evidence type="ECO:0000256" key="6">
    <source>
        <dbReference type="SAM" id="MobiDB-lite"/>
    </source>
</evidence>
<feature type="compositionally biased region" description="Low complexity" evidence="6">
    <location>
        <begin position="185"/>
        <end position="198"/>
    </location>
</feature>
<name>A0A1S2YMH3_CICAR</name>
<evidence type="ECO:0000259" key="7">
    <source>
        <dbReference type="PROSITE" id="PS50982"/>
    </source>
</evidence>
<feature type="compositionally biased region" description="Polar residues" evidence="6">
    <location>
        <begin position="160"/>
        <end position="172"/>
    </location>
</feature>
<accession>A0A1S2YMH3</accession>
<organism evidence="8 9">
    <name type="scientific">Cicer arietinum</name>
    <name type="common">Chickpea</name>
    <name type="synonym">Garbanzo</name>
    <dbReference type="NCBI Taxonomy" id="3827"/>
    <lineage>
        <taxon>Eukaryota</taxon>
        <taxon>Viridiplantae</taxon>
        <taxon>Streptophyta</taxon>
        <taxon>Embryophyta</taxon>
        <taxon>Tracheophyta</taxon>
        <taxon>Spermatophyta</taxon>
        <taxon>Magnoliopsida</taxon>
        <taxon>eudicotyledons</taxon>
        <taxon>Gunneridae</taxon>
        <taxon>Pentapetalae</taxon>
        <taxon>rosids</taxon>
        <taxon>fabids</taxon>
        <taxon>Fabales</taxon>
        <taxon>Fabaceae</taxon>
        <taxon>Papilionoideae</taxon>
        <taxon>50 kb inversion clade</taxon>
        <taxon>NPAAA clade</taxon>
        <taxon>Hologalegina</taxon>
        <taxon>IRL clade</taxon>
        <taxon>Cicereae</taxon>
        <taxon>Cicer</taxon>
    </lineage>
</organism>
<feature type="compositionally biased region" description="Basic and acidic residues" evidence="6">
    <location>
        <begin position="147"/>
        <end position="159"/>
    </location>
</feature>
<dbReference type="eggNOG" id="ENOG502RYIM">
    <property type="taxonomic scope" value="Eukaryota"/>
</dbReference>
<evidence type="ECO:0000313" key="9">
    <source>
        <dbReference type="RefSeq" id="XP_004506946.1"/>
    </source>
</evidence>
<dbReference type="Proteomes" id="UP000087171">
    <property type="component" value="Chromosome Ca6"/>
</dbReference>
<dbReference type="OrthoDB" id="1435582at2759"/>
<dbReference type="InterPro" id="IPR016177">
    <property type="entry name" value="DNA-bd_dom_sf"/>
</dbReference>
<evidence type="ECO:0000256" key="3">
    <source>
        <dbReference type="ARBA" id="ARBA00023125"/>
    </source>
</evidence>
<dbReference type="PANTHER" id="PTHR33729">
    <property type="entry name" value="METHYL-CPG BINDING DOMAIN CONTAINING PROTEIN, EXPRESSED"/>
    <property type="match status" value="1"/>
</dbReference>
<dbReference type="RefSeq" id="XP_004506946.1">
    <property type="nucleotide sequence ID" value="XM_004506889.2"/>
</dbReference>
<dbReference type="KEGG" id="cam:101494095"/>
<dbReference type="GO" id="GO:0005634">
    <property type="term" value="C:nucleus"/>
    <property type="evidence" value="ECO:0007669"/>
    <property type="project" value="UniProtKB-SubCell"/>
</dbReference>
<evidence type="ECO:0000256" key="5">
    <source>
        <dbReference type="ARBA" id="ARBA00023242"/>
    </source>
</evidence>
<dbReference type="Pfam" id="PF01429">
    <property type="entry name" value="MBD"/>
    <property type="match status" value="1"/>
</dbReference>
<keyword evidence="3" id="KW-0238">DNA-binding</keyword>
<dbReference type="PaxDb" id="3827-XP_004506946.1"/>
<feature type="domain" description="MBD" evidence="7">
    <location>
        <begin position="10"/>
        <end position="80"/>
    </location>
</feature>
<dbReference type="SUPFAM" id="SSF54171">
    <property type="entry name" value="DNA-binding domain"/>
    <property type="match status" value="1"/>
</dbReference>
<keyword evidence="4" id="KW-0804">Transcription</keyword>
<dbReference type="Gene3D" id="3.30.890.10">
    <property type="entry name" value="Methyl-cpg-binding Protein 2, Chain A"/>
    <property type="match status" value="1"/>
</dbReference>
<keyword evidence="2" id="KW-0805">Transcription regulation</keyword>
<evidence type="ECO:0000256" key="4">
    <source>
        <dbReference type="ARBA" id="ARBA00023163"/>
    </source>
</evidence>
<sequence length="357" mass="39042">MENDTQTDAKDEVLSVELSAPPSWKKLFFPKKVGTPRKSEIVFVAPTGEEISSKKQLEQYLKVHPGNPNISEFDWGTGETPRRSARISEKVKSTPPPAETEPPKKRSRKSSGSKKDGKETETDQSPSAENKAKSSVADPNDTDNNNDNDKTKTDAEEIKQSNVEGENVTSEKPQVEETSKVEQGEQLVEEALIAVVVEKPQEEAPVESEKENGTIDSNKQEKIDAVENEGAEKVSLDVEDINGKTEINEGAEKASLDVEDINSKTEINEGAEKASLDVEDINSKTEINEGAEKASLDVEDINGKTEINEGAEKASLDVEDINGKTEISASDEKETIQGEEQVKKMVDNESVIWSSAQ</sequence>
<dbReference type="InterPro" id="IPR039622">
    <property type="entry name" value="MBD10/11"/>
</dbReference>
<feature type="region of interest" description="Disordered" evidence="6">
    <location>
        <begin position="63"/>
        <end position="237"/>
    </location>
</feature>
<evidence type="ECO:0000313" key="8">
    <source>
        <dbReference type="Proteomes" id="UP000087171"/>
    </source>
</evidence>
<feature type="compositionally biased region" description="Basic and acidic residues" evidence="6">
    <location>
        <begin position="199"/>
        <end position="237"/>
    </location>
</feature>
<dbReference type="PROSITE" id="PS50982">
    <property type="entry name" value="MBD"/>
    <property type="match status" value="1"/>
</dbReference>